<dbReference type="RefSeq" id="WP_117284291.1">
    <property type="nucleotide sequence ID" value="NZ_JAMTCE010000017.1"/>
</dbReference>
<proteinExistence type="predicted"/>
<organism evidence="3 4">
    <name type="scientific">Adlercreutzia equolifaciens subsp. celatus DSM 18785</name>
    <dbReference type="NCBI Taxonomy" id="1121021"/>
    <lineage>
        <taxon>Bacteria</taxon>
        <taxon>Bacillati</taxon>
        <taxon>Actinomycetota</taxon>
        <taxon>Coriobacteriia</taxon>
        <taxon>Eggerthellales</taxon>
        <taxon>Eggerthellaceae</taxon>
        <taxon>Adlercreutzia</taxon>
    </lineage>
</organism>
<evidence type="ECO:0000313" key="3">
    <source>
        <dbReference type="EMBL" id="RNL37012.1"/>
    </source>
</evidence>
<dbReference type="Proteomes" id="UP000278327">
    <property type="component" value="Unassembled WGS sequence"/>
</dbReference>
<keyword evidence="1" id="KW-0175">Coiled coil</keyword>
<evidence type="ECO:0000313" key="4">
    <source>
        <dbReference type="Proteomes" id="UP000278327"/>
    </source>
</evidence>
<dbReference type="EMBL" id="QICA01000017">
    <property type="protein sequence ID" value="RNL37012.1"/>
    <property type="molecule type" value="Genomic_DNA"/>
</dbReference>
<dbReference type="AlphaFoldDB" id="A0A3N0AQB0"/>
<comment type="caution">
    <text evidence="3">The sequence shown here is derived from an EMBL/GenBank/DDBJ whole genome shotgun (WGS) entry which is preliminary data.</text>
</comment>
<feature type="region of interest" description="Disordered" evidence="2">
    <location>
        <begin position="177"/>
        <end position="206"/>
    </location>
</feature>
<name>A0A3N0AQB0_9ACTN</name>
<keyword evidence="4" id="KW-1185">Reference proteome</keyword>
<accession>A0A3N0AQB0</accession>
<reference evidence="3 4" key="1">
    <citation type="journal article" date="2019" name="Microbiol. Resour. Announc.">
        <title>Draft Genome Sequences of Type Strains of Gordonibacter faecihominis, Paraeggerthella hongkongensis, Parvibacter caecicola,Slackia equolifaciens, Slackia faecicanis, and Slackia isoflavoniconvertens.</title>
        <authorList>
            <person name="Danylec N."/>
            <person name="Stoll D.A."/>
            <person name="Dotsch A."/>
            <person name="Huch M."/>
        </authorList>
    </citation>
    <scope>NUCLEOTIDE SEQUENCE [LARGE SCALE GENOMIC DNA]</scope>
    <source>
        <strain evidence="3 4">DSM 18785</strain>
    </source>
</reference>
<sequence length="206" mass="22553">MPNFQVSMNDELAANWESLVSEVAEKLKGKKSDAMAYILPKVRMELAGELSPSIAPHVSRLTTYIDGFTTEVDSIAKLFASNEKMQEEKMTTKLKALNDSLLAKSEALDAAEKTIEELTSEKDAAVRKLAETCGILEEKEEQALTAEARCKLLEADNRDLQQSINALTAALARRTEEGELKGFSGSQPPKTFDGVQADQGVENTLK</sequence>
<gene>
    <name evidence="3" type="ORF">DMP10_09600</name>
</gene>
<evidence type="ECO:0000256" key="1">
    <source>
        <dbReference type="SAM" id="Coils"/>
    </source>
</evidence>
<protein>
    <submittedName>
        <fullName evidence="3">Uncharacterized protein</fullName>
    </submittedName>
</protein>
<evidence type="ECO:0000256" key="2">
    <source>
        <dbReference type="SAM" id="MobiDB-lite"/>
    </source>
</evidence>
<feature type="coiled-coil region" evidence="1">
    <location>
        <begin position="94"/>
        <end position="177"/>
    </location>
</feature>